<reference evidence="1 2" key="1">
    <citation type="submission" date="2018-06" db="EMBL/GenBank/DDBJ databases">
        <title>Streptacidiphilus pinicola sp. nov., isolated from pine grove soil.</title>
        <authorList>
            <person name="Roh S.G."/>
            <person name="Park S."/>
            <person name="Kim M.-K."/>
            <person name="Yun B.-R."/>
            <person name="Park J."/>
            <person name="Kim M.J."/>
            <person name="Kim Y.S."/>
            <person name="Kim S.B."/>
        </authorList>
    </citation>
    <scope>NUCLEOTIDE SEQUENCE [LARGE SCALE GENOMIC DNA]</scope>
    <source>
        <strain evidence="1 2">MMS16-CNU450</strain>
    </source>
</reference>
<proteinExistence type="predicted"/>
<dbReference type="EMBL" id="QKYN01000107">
    <property type="protein sequence ID" value="RAG82707.1"/>
    <property type="molecule type" value="Genomic_DNA"/>
</dbReference>
<dbReference type="Proteomes" id="UP000248889">
    <property type="component" value="Unassembled WGS sequence"/>
</dbReference>
<accession>A0A2X0IDU6</accession>
<dbReference type="RefSeq" id="WP_111504898.1">
    <property type="nucleotide sequence ID" value="NZ_QKYN01000107.1"/>
</dbReference>
<organism evidence="1 2">
    <name type="scientific">Streptacidiphilus pinicola</name>
    <dbReference type="NCBI Taxonomy" id="2219663"/>
    <lineage>
        <taxon>Bacteria</taxon>
        <taxon>Bacillati</taxon>
        <taxon>Actinomycetota</taxon>
        <taxon>Actinomycetes</taxon>
        <taxon>Kitasatosporales</taxon>
        <taxon>Streptomycetaceae</taxon>
        <taxon>Streptacidiphilus</taxon>
    </lineage>
</organism>
<keyword evidence="2" id="KW-1185">Reference proteome</keyword>
<comment type="caution">
    <text evidence="1">The sequence shown here is derived from an EMBL/GenBank/DDBJ whole genome shotgun (WGS) entry which is preliminary data.</text>
</comment>
<dbReference type="AlphaFoldDB" id="A0A2X0IDU6"/>
<evidence type="ECO:0000313" key="1">
    <source>
        <dbReference type="EMBL" id="RAG82707.1"/>
    </source>
</evidence>
<evidence type="ECO:0000313" key="2">
    <source>
        <dbReference type="Proteomes" id="UP000248889"/>
    </source>
</evidence>
<dbReference type="OrthoDB" id="4543730at2"/>
<gene>
    <name evidence="1" type="ORF">DN069_26130</name>
</gene>
<name>A0A2X0IDU6_9ACTN</name>
<protein>
    <submittedName>
        <fullName evidence="1">Uncharacterized protein</fullName>
    </submittedName>
</protein>
<sequence length="190" mass="20262">MTEGVDTWMRLAGLLPPAQAEEFKDCWAIGEQEAGLGLLVSGILSNEVAISETVRAQLSVLAETWGGREALAPRIRHCRGDGQPASAVTLIEQDDALVSGETVQADRSLAGLVLVPWIGCRRCGEALMRVHIREDWGGLSYLAEHYAITTPARTAVVRLFPTDAADKAFISLLQACGQSSTSTDSTGVTP</sequence>